<comment type="subcellular location">
    <subcellularLocation>
        <location evidence="1">Cell membrane</location>
    </subcellularLocation>
</comment>
<evidence type="ECO:0000256" key="6">
    <source>
        <dbReference type="SAM" id="Phobius"/>
    </source>
</evidence>
<dbReference type="PANTHER" id="PTHR22913:SF12">
    <property type="entry name" value="MANNURONAN SYNTHASE"/>
    <property type="match status" value="1"/>
</dbReference>
<dbReference type="RefSeq" id="WP_192755239.1">
    <property type="nucleotide sequence ID" value="NZ_BAABJL010000091.1"/>
</dbReference>
<dbReference type="Gene3D" id="3.90.550.10">
    <property type="entry name" value="Spore Coat Polysaccharide Biosynthesis Protein SpsA, Chain A"/>
    <property type="match status" value="1"/>
</dbReference>
<sequence length="459" mass="51109">MFLGGRSVLCHYVRVADMLPPGARPAGVVRSRARTGLLNQWGRRAAAVAALAVMLDWHRYSEFTAATAVFALTSGFFLFILFTASRQLSWDDRPIPKGRIVAAVPAYNEDPFTLHACIRSLLNQTCPIDAIYVVDDGSETPAPVLRDPRVHWKRTENGGKRHAQAIGLIAEKSRADFIVTVDSDSIVALDGVERLLRTFSDPRVQAAAGLPVLRNRTKNLLTRLADMEIVFGCLTVRRARSALGAVLPTSGAFAAYRAEVFFDNITDYLSSGTYGDDRRLTHYALQRGRVVSVDEAVVETNMPTTLRTVFKQRVRWYKGSFRYLPWELRNLKFSPVVFRLWNLSLFLAYPIFVFHGLAILPLTGGTANWTPPLYWLTLLYVQGLAYVIGRKGVPPVERLALWLFLTPLVSLFQMLLLRPAMYWATTQVRSESWATRGSPAVVASPMAAVVPARPTNAAV</sequence>
<dbReference type="GO" id="GO:0050501">
    <property type="term" value="F:hyaluronan synthase activity"/>
    <property type="evidence" value="ECO:0007669"/>
    <property type="project" value="UniProtKB-EC"/>
</dbReference>
<dbReference type="GO" id="GO:0005886">
    <property type="term" value="C:plasma membrane"/>
    <property type="evidence" value="ECO:0007669"/>
    <property type="project" value="UniProtKB-SubCell"/>
</dbReference>
<keyword evidence="3 7" id="KW-0328">Glycosyltransferase</keyword>
<dbReference type="SUPFAM" id="SSF53448">
    <property type="entry name" value="Nucleotide-diphospho-sugar transferases"/>
    <property type="match status" value="1"/>
</dbReference>
<dbReference type="Pfam" id="PF13641">
    <property type="entry name" value="Glyco_tranf_2_3"/>
    <property type="match status" value="1"/>
</dbReference>
<dbReference type="AlphaFoldDB" id="A0A927REG4"/>
<comment type="caution">
    <text evidence="7">The sequence shown here is derived from an EMBL/GenBank/DDBJ whole genome shotgun (WGS) entry which is preliminary data.</text>
</comment>
<feature type="transmembrane region" description="Helical" evidence="6">
    <location>
        <begin position="340"/>
        <end position="360"/>
    </location>
</feature>
<keyword evidence="6" id="KW-0812">Transmembrane</keyword>
<protein>
    <submittedName>
        <fullName evidence="7">Hyaluronan synthase</fullName>
        <ecNumber evidence="7">2.4.1.212</ecNumber>
    </submittedName>
</protein>
<evidence type="ECO:0000256" key="3">
    <source>
        <dbReference type="ARBA" id="ARBA00022676"/>
    </source>
</evidence>
<dbReference type="Proteomes" id="UP000638648">
    <property type="component" value="Unassembled WGS sequence"/>
</dbReference>
<dbReference type="InterPro" id="IPR029044">
    <property type="entry name" value="Nucleotide-diphossugar_trans"/>
</dbReference>
<proteinExistence type="predicted"/>
<dbReference type="EMBL" id="JADBEM010000001">
    <property type="protein sequence ID" value="MBE1612139.1"/>
    <property type="molecule type" value="Genomic_DNA"/>
</dbReference>
<reference evidence="7" key="1">
    <citation type="submission" date="2020-10" db="EMBL/GenBank/DDBJ databases">
        <title>Sequencing the genomes of 1000 actinobacteria strains.</title>
        <authorList>
            <person name="Klenk H.-P."/>
        </authorList>
    </citation>
    <scope>NUCLEOTIDE SEQUENCE</scope>
    <source>
        <strain evidence="7">DSM 45354</strain>
    </source>
</reference>
<feature type="transmembrane region" description="Helical" evidence="6">
    <location>
        <begin position="372"/>
        <end position="389"/>
    </location>
</feature>
<evidence type="ECO:0000256" key="2">
    <source>
        <dbReference type="ARBA" id="ARBA00022475"/>
    </source>
</evidence>
<keyword evidence="2" id="KW-1003">Cell membrane</keyword>
<keyword evidence="8" id="KW-1185">Reference proteome</keyword>
<feature type="transmembrane region" description="Helical" evidence="6">
    <location>
        <begin position="401"/>
        <end position="424"/>
    </location>
</feature>
<evidence type="ECO:0000313" key="7">
    <source>
        <dbReference type="EMBL" id="MBE1612139.1"/>
    </source>
</evidence>
<gene>
    <name evidence="7" type="ORF">HEB94_008987</name>
</gene>
<evidence type="ECO:0000256" key="4">
    <source>
        <dbReference type="ARBA" id="ARBA00022679"/>
    </source>
</evidence>
<dbReference type="GO" id="GO:0085029">
    <property type="term" value="P:extracellular matrix assembly"/>
    <property type="evidence" value="ECO:0007669"/>
    <property type="project" value="TreeGrafter"/>
</dbReference>
<organism evidence="7 8">
    <name type="scientific">Actinopolymorpha pittospori</name>
    <dbReference type="NCBI Taxonomy" id="648752"/>
    <lineage>
        <taxon>Bacteria</taxon>
        <taxon>Bacillati</taxon>
        <taxon>Actinomycetota</taxon>
        <taxon>Actinomycetes</taxon>
        <taxon>Propionibacteriales</taxon>
        <taxon>Actinopolymorphaceae</taxon>
        <taxon>Actinopolymorpha</taxon>
    </lineage>
</organism>
<keyword evidence="5 6" id="KW-0472">Membrane</keyword>
<evidence type="ECO:0000256" key="1">
    <source>
        <dbReference type="ARBA" id="ARBA00004236"/>
    </source>
</evidence>
<keyword evidence="4 7" id="KW-0808">Transferase</keyword>
<keyword evidence="6" id="KW-1133">Transmembrane helix</keyword>
<feature type="transmembrane region" description="Helical" evidence="6">
    <location>
        <begin position="63"/>
        <end position="84"/>
    </location>
</feature>
<dbReference type="GO" id="GO:0030213">
    <property type="term" value="P:hyaluronan biosynthetic process"/>
    <property type="evidence" value="ECO:0007669"/>
    <property type="project" value="TreeGrafter"/>
</dbReference>
<dbReference type="EC" id="2.4.1.212" evidence="7"/>
<dbReference type="CDD" id="cd06423">
    <property type="entry name" value="CESA_like"/>
    <property type="match status" value="1"/>
</dbReference>
<dbReference type="PANTHER" id="PTHR22913">
    <property type="entry name" value="HYALURONAN SYNTHASE"/>
    <property type="match status" value="1"/>
</dbReference>
<accession>A0A927REG4</accession>
<name>A0A927REG4_9ACTN</name>
<evidence type="ECO:0000313" key="8">
    <source>
        <dbReference type="Proteomes" id="UP000638648"/>
    </source>
</evidence>
<evidence type="ECO:0000256" key="5">
    <source>
        <dbReference type="ARBA" id="ARBA00023136"/>
    </source>
</evidence>